<accession>A0ABF7QWI4</accession>
<dbReference type="KEGG" id="rlt:Rleg2_5582"/>
<dbReference type="InterPro" id="IPR037923">
    <property type="entry name" value="HTH-like"/>
</dbReference>
<evidence type="ECO:0000313" key="5">
    <source>
        <dbReference type="EMBL" id="ACI58758.1"/>
    </source>
</evidence>
<geneLocation type="plasmid" evidence="5 6">
    <name>pRLG201</name>
</geneLocation>
<dbReference type="InterPro" id="IPR003313">
    <property type="entry name" value="AraC-bd"/>
</dbReference>
<dbReference type="GO" id="GO:0006355">
    <property type="term" value="P:regulation of DNA-templated transcription"/>
    <property type="evidence" value="ECO:0007669"/>
    <property type="project" value="UniProtKB-ARBA"/>
</dbReference>
<keyword evidence="2" id="KW-0238">DNA-binding</keyword>
<keyword evidence="3" id="KW-0804">Transcription</keyword>
<dbReference type="SUPFAM" id="SSF46689">
    <property type="entry name" value="Homeodomain-like"/>
    <property type="match status" value="2"/>
</dbReference>
<dbReference type="SMART" id="SM00342">
    <property type="entry name" value="HTH_ARAC"/>
    <property type="match status" value="1"/>
</dbReference>
<name>A0ABF7QWI4_RHILW</name>
<dbReference type="InterPro" id="IPR009057">
    <property type="entry name" value="Homeodomain-like_sf"/>
</dbReference>
<proteinExistence type="predicted"/>
<dbReference type="EMBL" id="CP001192">
    <property type="protein sequence ID" value="ACI58758.1"/>
    <property type="molecule type" value="Genomic_DNA"/>
</dbReference>
<reference evidence="5 6" key="1">
    <citation type="journal article" date="2010" name="Stand. Genomic Sci.">
        <title>Complete genome sequence of Rhizobium leguminosarum bv trifolii strain WSM2304, an effective microsymbiont of the South American clover Trifolium polymorphum.</title>
        <authorList>
            <person name="Reeve W."/>
            <person name="O'Hara G."/>
            <person name="Chain P."/>
            <person name="Ardley J."/>
            <person name="Brau L."/>
            <person name="Nandesena K."/>
            <person name="Tiwari R."/>
            <person name="Malfatti S."/>
            <person name="Kiss H."/>
            <person name="Lapidus A."/>
            <person name="Copeland A."/>
            <person name="Nolan M."/>
            <person name="Land M."/>
            <person name="Ivanova N."/>
            <person name="Mavromatis K."/>
            <person name="Markowitz V."/>
            <person name="Kyrpides N."/>
            <person name="Melino V."/>
            <person name="Denton M."/>
            <person name="Yates R."/>
            <person name="Howieson J."/>
        </authorList>
    </citation>
    <scope>NUCLEOTIDE SEQUENCE [LARGE SCALE GENOMIC DNA]</scope>
    <source>
        <strain evidence="5 6">WSM2304</strain>
    </source>
</reference>
<evidence type="ECO:0000259" key="4">
    <source>
        <dbReference type="PROSITE" id="PS01124"/>
    </source>
</evidence>
<dbReference type="Pfam" id="PF02311">
    <property type="entry name" value="AraC_binding"/>
    <property type="match status" value="1"/>
</dbReference>
<dbReference type="PANTHER" id="PTHR46796">
    <property type="entry name" value="HTH-TYPE TRANSCRIPTIONAL ACTIVATOR RHAS-RELATED"/>
    <property type="match status" value="1"/>
</dbReference>
<dbReference type="Gene3D" id="2.60.120.10">
    <property type="entry name" value="Jelly Rolls"/>
    <property type="match status" value="1"/>
</dbReference>
<evidence type="ECO:0000256" key="2">
    <source>
        <dbReference type="ARBA" id="ARBA00023125"/>
    </source>
</evidence>
<dbReference type="PANTHER" id="PTHR46796:SF2">
    <property type="entry name" value="TRANSCRIPTIONAL REGULATORY PROTEIN"/>
    <property type="match status" value="1"/>
</dbReference>
<organism evidence="5 6">
    <name type="scientific">Rhizobium leguminosarum bv. trifolii (strain WSM2304)</name>
    <dbReference type="NCBI Taxonomy" id="395492"/>
    <lineage>
        <taxon>Bacteria</taxon>
        <taxon>Pseudomonadati</taxon>
        <taxon>Pseudomonadota</taxon>
        <taxon>Alphaproteobacteria</taxon>
        <taxon>Hyphomicrobiales</taxon>
        <taxon>Rhizobiaceae</taxon>
        <taxon>Rhizobium/Agrobacterium group</taxon>
        <taxon>Rhizobium</taxon>
    </lineage>
</organism>
<feature type="domain" description="HTH araC/xylS-type" evidence="4">
    <location>
        <begin position="174"/>
        <end position="271"/>
    </location>
</feature>
<dbReference type="AlphaFoldDB" id="A0ABF7QWI4"/>
<dbReference type="SUPFAM" id="SSF51215">
    <property type="entry name" value="Regulatory protein AraC"/>
    <property type="match status" value="1"/>
</dbReference>
<dbReference type="PROSITE" id="PS01124">
    <property type="entry name" value="HTH_ARAC_FAMILY_2"/>
    <property type="match status" value="1"/>
</dbReference>
<protein>
    <submittedName>
        <fullName evidence="5">Transcriptional regulator, AraC family</fullName>
    </submittedName>
</protein>
<dbReference type="Pfam" id="PF12833">
    <property type="entry name" value="HTH_18"/>
    <property type="match status" value="1"/>
</dbReference>
<keyword evidence="5" id="KW-0614">Plasmid</keyword>
<dbReference type="InterPro" id="IPR018060">
    <property type="entry name" value="HTH_AraC"/>
</dbReference>
<keyword evidence="6" id="KW-1185">Reference proteome</keyword>
<gene>
    <name evidence="5" type="ordered locus">Rleg2_5582</name>
</gene>
<sequence length="272" mass="30500">MVLSMKRAEIKLWQSNAISGVELSKVSQSYHRFPKHFHDTYAVHLHESGTMIFSYGRAEVALKPGSINLIHPGVVHSCLPGNEQPLSYRCLFLPRKFIDDYMIALGKKASCPAYISLQDSSLFGALSAAHRRLEVDDGFLGYDTILALCVELLVSQRNERASWRVDNREPKHIKVIRDFLHAHYNERVSLACLANVVGLNPVYLVRSFRSCMGMPPHAYQTQLRISHARNLLRAGTPPAEVAALVGFADQSHLTRLFKQTTGVTPAFFARSL</sequence>
<dbReference type="InterPro" id="IPR014710">
    <property type="entry name" value="RmlC-like_jellyroll"/>
</dbReference>
<dbReference type="Proteomes" id="UP000008330">
    <property type="component" value="Plasmid pRLG201"/>
</dbReference>
<evidence type="ECO:0000256" key="3">
    <source>
        <dbReference type="ARBA" id="ARBA00023163"/>
    </source>
</evidence>
<evidence type="ECO:0000313" key="6">
    <source>
        <dbReference type="Proteomes" id="UP000008330"/>
    </source>
</evidence>
<evidence type="ECO:0000256" key="1">
    <source>
        <dbReference type="ARBA" id="ARBA00023015"/>
    </source>
</evidence>
<keyword evidence="1" id="KW-0805">Transcription regulation</keyword>
<dbReference type="GO" id="GO:0003677">
    <property type="term" value="F:DNA binding"/>
    <property type="evidence" value="ECO:0007669"/>
    <property type="project" value="UniProtKB-KW"/>
</dbReference>
<dbReference type="Gene3D" id="1.10.10.60">
    <property type="entry name" value="Homeodomain-like"/>
    <property type="match status" value="1"/>
</dbReference>
<dbReference type="InterPro" id="IPR050204">
    <property type="entry name" value="AraC_XylS_family_regulators"/>
</dbReference>